<dbReference type="GO" id="GO:0003677">
    <property type="term" value="F:DNA binding"/>
    <property type="evidence" value="ECO:0007669"/>
    <property type="project" value="InterPro"/>
</dbReference>
<dbReference type="RefSeq" id="WP_142510717.1">
    <property type="nucleotide sequence ID" value="NZ_SADV01000031.1"/>
</dbReference>
<reference evidence="2 3" key="1">
    <citation type="submission" date="2018-03" db="EMBL/GenBank/DDBJ databases">
        <title>Aerobic endospore-forming bacteria genome sequencing and assembly.</title>
        <authorList>
            <person name="Cavalcante D.A."/>
            <person name="Driks A."/>
            <person name="Putonti C."/>
            <person name="De-Souza M.T."/>
        </authorList>
    </citation>
    <scope>NUCLEOTIDE SEQUENCE [LARGE SCALE GENOMIC DNA]</scope>
    <source>
        <strain evidence="2 3">SDF0037</strain>
    </source>
</reference>
<accession>A0A544U8B8</accession>
<dbReference type="GO" id="GO:0006259">
    <property type="term" value="P:DNA metabolic process"/>
    <property type="evidence" value="ECO:0007669"/>
    <property type="project" value="UniProtKB-ARBA"/>
</dbReference>
<feature type="domain" description="ERCC4" evidence="1">
    <location>
        <begin position="19"/>
        <end position="116"/>
    </location>
</feature>
<dbReference type="Pfam" id="PF02732">
    <property type="entry name" value="ERCC4"/>
    <property type="match status" value="1"/>
</dbReference>
<organism evidence="2 3">
    <name type="scientific">Lysinibacillus sphaericus</name>
    <name type="common">Bacillus sphaericus</name>
    <dbReference type="NCBI Taxonomy" id="1421"/>
    <lineage>
        <taxon>Bacteria</taxon>
        <taxon>Bacillati</taxon>
        <taxon>Bacillota</taxon>
        <taxon>Bacilli</taxon>
        <taxon>Bacillales</taxon>
        <taxon>Bacillaceae</taxon>
        <taxon>Lysinibacillus</taxon>
    </lineage>
</organism>
<dbReference type="EMBL" id="SADV01000031">
    <property type="protein sequence ID" value="TQR28346.1"/>
    <property type="molecule type" value="Genomic_DNA"/>
</dbReference>
<sequence>MIHYKYTDAEINKILKTLTIVVDTREQVNDHILRHFRKYEMPFVTRAIKTGDYACMIPANEELGIKRDIWLSGRIERKAHMDEITGNLQKDTKTAFENELIRAKDIPFTLICEDADGYGKMIRGEYRSQYKPLSLLGMLNSFKYRYNFEIVYLDKKYSGNFIYYHFYYQAKDLLKNGVF</sequence>
<evidence type="ECO:0000313" key="3">
    <source>
        <dbReference type="Proteomes" id="UP000317944"/>
    </source>
</evidence>
<dbReference type="AlphaFoldDB" id="A0A544U8B8"/>
<evidence type="ECO:0000313" key="2">
    <source>
        <dbReference type="EMBL" id="TQR28346.1"/>
    </source>
</evidence>
<gene>
    <name evidence="2" type="ORF">C7Y47_22155</name>
</gene>
<name>A0A544U8B8_LYSSH</name>
<dbReference type="GO" id="GO:0004518">
    <property type="term" value="F:nuclease activity"/>
    <property type="evidence" value="ECO:0007669"/>
    <property type="project" value="InterPro"/>
</dbReference>
<dbReference type="SUPFAM" id="SSF52980">
    <property type="entry name" value="Restriction endonuclease-like"/>
    <property type="match status" value="1"/>
</dbReference>
<dbReference type="InterPro" id="IPR006166">
    <property type="entry name" value="ERCC4_domain"/>
</dbReference>
<proteinExistence type="predicted"/>
<dbReference type="Proteomes" id="UP000317944">
    <property type="component" value="Unassembled WGS sequence"/>
</dbReference>
<dbReference type="OrthoDB" id="2838811at2"/>
<dbReference type="Gene3D" id="3.40.50.10130">
    <property type="match status" value="1"/>
</dbReference>
<comment type="caution">
    <text evidence="2">The sequence shown here is derived from an EMBL/GenBank/DDBJ whole genome shotgun (WGS) entry which is preliminary data.</text>
</comment>
<dbReference type="SMART" id="SM00891">
    <property type="entry name" value="ERCC4"/>
    <property type="match status" value="1"/>
</dbReference>
<evidence type="ECO:0000259" key="1">
    <source>
        <dbReference type="SMART" id="SM00891"/>
    </source>
</evidence>
<protein>
    <submittedName>
        <fullName evidence="2">Nuclease</fullName>
    </submittedName>
</protein>
<dbReference type="InterPro" id="IPR011335">
    <property type="entry name" value="Restrct_endonuc-II-like"/>
</dbReference>